<dbReference type="PROSITE" id="PS50853">
    <property type="entry name" value="FN3"/>
    <property type="match status" value="3"/>
</dbReference>
<dbReference type="Proteomes" id="UP000249890">
    <property type="component" value="Chromosome"/>
</dbReference>
<keyword evidence="1" id="KW-0472">Membrane</keyword>
<dbReference type="InterPro" id="IPR036116">
    <property type="entry name" value="FN3_sf"/>
</dbReference>
<evidence type="ECO:0000256" key="1">
    <source>
        <dbReference type="SAM" id="Phobius"/>
    </source>
</evidence>
<protein>
    <recommendedName>
        <fullName evidence="2">Fibronectin type-III domain-containing protein</fullName>
    </recommendedName>
</protein>
<dbReference type="InterPro" id="IPR013783">
    <property type="entry name" value="Ig-like_fold"/>
</dbReference>
<dbReference type="GO" id="GO:0016020">
    <property type="term" value="C:membrane"/>
    <property type="evidence" value="ECO:0007669"/>
    <property type="project" value="UniProtKB-SubCell"/>
</dbReference>
<keyword evidence="1" id="KW-0812">Transmembrane</keyword>
<dbReference type="InterPro" id="IPR003961">
    <property type="entry name" value="FN3_dom"/>
</dbReference>
<accession>A0A2Z2KE39</accession>
<dbReference type="InterPro" id="IPR050713">
    <property type="entry name" value="RTP_Phos/Ushers"/>
</dbReference>
<reference evidence="3 4" key="1">
    <citation type="submission" date="2017-06" db="EMBL/GenBank/DDBJ databases">
        <title>Complete genome sequence of Paenibacillus donghaensis KCTC 13049T isolated from East Sea sediment, South Korea.</title>
        <authorList>
            <person name="Jung B.K."/>
            <person name="Hong S.-J."/>
            <person name="Shin J.-H."/>
        </authorList>
    </citation>
    <scope>NUCLEOTIDE SEQUENCE [LARGE SCALE GENOMIC DNA]</scope>
    <source>
        <strain evidence="3 4">KCTC 13049</strain>
    </source>
</reference>
<name>A0A2Z2KE39_9BACL</name>
<dbReference type="Gene3D" id="2.60.40.10">
    <property type="entry name" value="Immunoglobulins"/>
    <property type="match status" value="3"/>
</dbReference>
<dbReference type="PANTHER" id="PTHR46957:SF3">
    <property type="entry name" value="CYTOKINE RECEPTOR"/>
    <property type="match status" value="1"/>
</dbReference>
<dbReference type="SMART" id="SM00060">
    <property type="entry name" value="FN3"/>
    <property type="match status" value="3"/>
</dbReference>
<dbReference type="AlphaFoldDB" id="A0A2Z2KE39"/>
<evidence type="ECO:0000259" key="2">
    <source>
        <dbReference type="PROSITE" id="PS50853"/>
    </source>
</evidence>
<feature type="domain" description="Fibronectin type-III" evidence="2">
    <location>
        <begin position="617"/>
        <end position="704"/>
    </location>
</feature>
<proteinExistence type="predicted"/>
<keyword evidence="1" id="KW-1133">Transmembrane helix</keyword>
<dbReference type="RefSeq" id="WP_087914301.1">
    <property type="nucleotide sequence ID" value="NZ_CP021780.1"/>
</dbReference>
<evidence type="ECO:0000313" key="3">
    <source>
        <dbReference type="EMBL" id="ASA20279.1"/>
    </source>
</evidence>
<evidence type="ECO:0000313" key="4">
    <source>
        <dbReference type="Proteomes" id="UP000249890"/>
    </source>
</evidence>
<feature type="transmembrane region" description="Helical" evidence="1">
    <location>
        <begin position="7"/>
        <end position="25"/>
    </location>
</feature>
<gene>
    <name evidence="3" type="ORF">B9T62_05380</name>
</gene>
<keyword evidence="4" id="KW-1185">Reference proteome</keyword>
<dbReference type="OrthoDB" id="151636at2"/>
<dbReference type="KEGG" id="pdh:B9T62_05380"/>
<dbReference type="Pfam" id="PF00041">
    <property type="entry name" value="fn3"/>
    <property type="match status" value="3"/>
</dbReference>
<sequence length="831" mass="93712">MTNKQLFIRILGTILGITLFIFFLFQPYAEGSNQKFKYKSDISLDNPIPSDNRINSKIKPNDVEVVSERTINSKAYMGSGNNKIVRYSNHSEHYFSNGKWKEINTNFKKKITSDSIGVMDENNYKVEIMKNYPGVKIKRDSFSIKYEPVNIKSDSKVVIKDNTVTYSSLWEYSDLIYSVTNDSLKMFIIINDSKAQSEFNFDIKTQGLKAVLNEDQSISFFDSYGNKRFEIPPMWVKGSGSQVKHFEKITIELNPTEDGYNLEMKLDDSGLQYPLVIDPSTVSFFSTDNSNKIYIDTYDMYTDEIEEIVFTNDTLDLSGDSDGSPIDYPMNVYFAHQDVETNGETVPYGYYGCCSPEPGIDGVAATKVGRTAVFMGSHQSANELVLNSEDISKLFSDRERISGVAFWVPELKNDYEMYNYVYITYNPSLVNPPIITKTGYENGKLSWEYWDRDGINTQAKYKVVIYDSSEKKIIDTGYVNSNNKYYLMPFKPKDGVYQWNLTVVDDTGEIDTKSSEFLYGIDSIAPTIPENLKILSNTKSSISLSWSASTDNFGVASYSVLLNGALIETLPSTTLQYTVNNLKEGYVHTITIRANDRSGNYSSAQIKYEIDSKAPTIPENLKILSNTKSSVSLSWSASTDNIGVVSYSVLLNGALIETLPPTTLQYTVNNLKEGYVHTITIRANDRSGNYSSAQIKYEIDSKGPTIPENLKILSNTKSSVSLSWSASTDNIGVVSYSVLLNGALIETLPPTTLQYTVNNLKEGYVHTITIRANDKSGNYSFAQIKIPFGKLVYRYDARNRLDHIEFQSTGNIYIDYIYDLNGNLVKKIFNE</sequence>
<organism evidence="3 4">
    <name type="scientific">Paenibacillus donghaensis</name>
    <dbReference type="NCBI Taxonomy" id="414771"/>
    <lineage>
        <taxon>Bacteria</taxon>
        <taxon>Bacillati</taxon>
        <taxon>Bacillota</taxon>
        <taxon>Bacilli</taxon>
        <taxon>Bacillales</taxon>
        <taxon>Paenibacillaceae</taxon>
        <taxon>Paenibacillus</taxon>
    </lineage>
</organism>
<dbReference type="EMBL" id="CP021780">
    <property type="protein sequence ID" value="ASA20279.1"/>
    <property type="molecule type" value="Genomic_DNA"/>
</dbReference>
<dbReference type="PANTHER" id="PTHR46957">
    <property type="entry name" value="CYTOKINE RECEPTOR"/>
    <property type="match status" value="1"/>
</dbReference>
<feature type="domain" description="Fibronectin type-III" evidence="2">
    <location>
        <begin position="528"/>
        <end position="615"/>
    </location>
</feature>
<feature type="domain" description="Fibronectin type-III" evidence="2">
    <location>
        <begin position="706"/>
        <end position="795"/>
    </location>
</feature>
<dbReference type="SUPFAM" id="SSF49265">
    <property type="entry name" value="Fibronectin type III"/>
    <property type="match status" value="2"/>
</dbReference>